<sequence>MQNIIKEQRNEKKTSILGFCWRDNANIYSQKPLQISDTNKLITRADFVCEVSQAPLETRVVYRVVVQRRNHRLWVYSSMYSSQHRNSSKIISTKCTPNYLLCPKEFM</sequence>
<dbReference type="AlphaFoldDB" id="A0A4Y7IZ98"/>
<protein>
    <submittedName>
        <fullName evidence="1">Uncharacterized protein</fullName>
    </submittedName>
</protein>
<evidence type="ECO:0000313" key="1">
    <source>
        <dbReference type="EMBL" id="RZC52819.1"/>
    </source>
</evidence>
<name>A0A4Y7IZ98_PAPSO</name>
<proteinExistence type="predicted"/>
<gene>
    <name evidence="1" type="ORF">C5167_021245</name>
</gene>
<organism evidence="1 2">
    <name type="scientific">Papaver somniferum</name>
    <name type="common">Opium poppy</name>
    <dbReference type="NCBI Taxonomy" id="3469"/>
    <lineage>
        <taxon>Eukaryota</taxon>
        <taxon>Viridiplantae</taxon>
        <taxon>Streptophyta</taxon>
        <taxon>Embryophyta</taxon>
        <taxon>Tracheophyta</taxon>
        <taxon>Spermatophyta</taxon>
        <taxon>Magnoliopsida</taxon>
        <taxon>Ranunculales</taxon>
        <taxon>Papaveraceae</taxon>
        <taxon>Papaveroideae</taxon>
        <taxon>Papaver</taxon>
    </lineage>
</organism>
<dbReference type="Proteomes" id="UP000316621">
    <property type="component" value="Chromosome 2"/>
</dbReference>
<dbReference type="EMBL" id="CM010716">
    <property type="protein sequence ID" value="RZC52819.1"/>
    <property type="molecule type" value="Genomic_DNA"/>
</dbReference>
<dbReference type="Gramene" id="RZC52819">
    <property type="protein sequence ID" value="RZC52819"/>
    <property type="gene ID" value="C5167_021245"/>
</dbReference>
<accession>A0A4Y7IZ98</accession>
<evidence type="ECO:0000313" key="2">
    <source>
        <dbReference type="Proteomes" id="UP000316621"/>
    </source>
</evidence>
<keyword evidence="2" id="KW-1185">Reference proteome</keyword>
<reference evidence="1 2" key="1">
    <citation type="journal article" date="2018" name="Science">
        <title>The opium poppy genome and morphinan production.</title>
        <authorList>
            <person name="Guo L."/>
            <person name="Winzer T."/>
            <person name="Yang X."/>
            <person name="Li Y."/>
            <person name="Ning Z."/>
            <person name="He Z."/>
            <person name="Teodor R."/>
            <person name="Lu Y."/>
            <person name="Bowser T.A."/>
            <person name="Graham I.A."/>
            <person name="Ye K."/>
        </authorList>
    </citation>
    <scope>NUCLEOTIDE SEQUENCE [LARGE SCALE GENOMIC DNA]</scope>
    <source>
        <strain evidence="2">cv. HN1</strain>
        <tissue evidence="1">Leaves</tissue>
    </source>
</reference>